<evidence type="ECO:0000256" key="9">
    <source>
        <dbReference type="ARBA" id="ARBA00042307"/>
    </source>
</evidence>
<dbReference type="InterPro" id="IPR029056">
    <property type="entry name" value="Ribokinase-like"/>
</dbReference>
<dbReference type="Gene3D" id="3.40.1190.20">
    <property type="match status" value="1"/>
</dbReference>
<evidence type="ECO:0000256" key="12">
    <source>
        <dbReference type="ARBA" id="ARBA00042531"/>
    </source>
</evidence>
<evidence type="ECO:0000256" key="1">
    <source>
        <dbReference type="ARBA" id="ARBA00009879"/>
    </source>
</evidence>
<evidence type="ECO:0000313" key="16">
    <source>
        <dbReference type="Proteomes" id="UP001597427"/>
    </source>
</evidence>
<dbReference type="EC" id="2.7.1.35" evidence="2"/>
<dbReference type="SUPFAM" id="SSF53613">
    <property type="entry name" value="Ribokinase-like"/>
    <property type="match status" value="1"/>
</dbReference>
<evidence type="ECO:0000256" key="3">
    <source>
        <dbReference type="ARBA" id="ARBA00022679"/>
    </source>
</evidence>
<evidence type="ECO:0000256" key="11">
    <source>
        <dbReference type="ARBA" id="ARBA00042396"/>
    </source>
</evidence>
<dbReference type="GO" id="GO:0016301">
    <property type="term" value="F:kinase activity"/>
    <property type="evidence" value="ECO:0007669"/>
    <property type="project" value="UniProtKB-KW"/>
</dbReference>
<evidence type="ECO:0000259" key="14">
    <source>
        <dbReference type="Pfam" id="PF08543"/>
    </source>
</evidence>
<evidence type="ECO:0000256" key="13">
    <source>
        <dbReference type="ARBA" id="ARBA00049293"/>
    </source>
</evidence>
<keyword evidence="8" id="KW-0460">Magnesium</keyword>
<feature type="domain" description="Pyridoxamine kinase/Phosphomethylpyrimidine kinase" evidence="14">
    <location>
        <begin position="12"/>
        <end position="251"/>
    </location>
</feature>
<dbReference type="EMBL" id="JBHUMO010000035">
    <property type="protein sequence ID" value="MFD2728838.1"/>
    <property type="molecule type" value="Genomic_DNA"/>
</dbReference>
<dbReference type="CDD" id="cd01169">
    <property type="entry name" value="HMPP_kinase"/>
    <property type="match status" value="1"/>
</dbReference>
<evidence type="ECO:0000256" key="7">
    <source>
        <dbReference type="ARBA" id="ARBA00022840"/>
    </source>
</evidence>
<name>A0ABW5TK30_9ENTE</name>
<keyword evidence="6 15" id="KW-0418">Kinase</keyword>
<protein>
    <recommendedName>
        <fullName evidence="2">pyridoxal kinase</fullName>
        <ecNumber evidence="2">2.7.1.35</ecNumber>
    </recommendedName>
    <alternativeName>
        <fullName evidence="10">PN/PL/PM kinase</fullName>
    </alternativeName>
    <alternativeName>
        <fullName evidence="11">Pyridoxal kinase</fullName>
    </alternativeName>
    <alternativeName>
        <fullName evidence="9">Pyridoxamine kinase</fullName>
    </alternativeName>
    <alternativeName>
        <fullName evidence="12">Vitamin B6 kinase</fullName>
    </alternativeName>
</protein>
<evidence type="ECO:0000256" key="4">
    <source>
        <dbReference type="ARBA" id="ARBA00022723"/>
    </source>
</evidence>
<reference evidence="16" key="1">
    <citation type="journal article" date="2019" name="Int. J. Syst. Evol. Microbiol.">
        <title>The Global Catalogue of Microorganisms (GCM) 10K type strain sequencing project: providing services to taxonomists for standard genome sequencing and annotation.</title>
        <authorList>
            <consortium name="The Broad Institute Genomics Platform"/>
            <consortium name="The Broad Institute Genome Sequencing Center for Infectious Disease"/>
            <person name="Wu L."/>
            <person name="Ma J."/>
        </authorList>
    </citation>
    <scope>NUCLEOTIDE SEQUENCE [LARGE SCALE GENOMIC DNA]</scope>
    <source>
        <strain evidence="16">TISTR 932</strain>
    </source>
</reference>
<dbReference type="Pfam" id="PF08543">
    <property type="entry name" value="Phos_pyr_kin"/>
    <property type="match status" value="1"/>
</dbReference>
<organism evidence="15 16">
    <name type="scientific">Enterococcus camelliae</name>
    <dbReference type="NCBI Taxonomy" id="453959"/>
    <lineage>
        <taxon>Bacteria</taxon>
        <taxon>Bacillati</taxon>
        <taxon>Bacillota</taxon>
        <taxon>Bacilli</taxon>
        <taxon>Lactobacillales</taxon>
        <taxon>Enterococcaceae</taxon>
        <taxon>Enterococcus</taxon>
    </lineage>
</organism>
<evidence type="ECO:0000256" key="8">
    <source>
        <dbReference type="ARBA" id="ARBA00022842"/>
    </source>
</evidence>
<evidence type="ECO:0000256" key="10">
    <source>
        <dbReference type="ARBA" id="ARBA00042348"/>
    </source>
</evidence>
<dbReference type="InterPro" id="IPR004399">
    <property type="entry name" value="HMP/HMP-P_kinase_dom"/>
</dbReference>
<dbReference type="Proteomes" id="UP001597427">
    <property type="component" value="Unassembled WGS sequence"/>
</dbReference>
<proteinExistence type="inferred from homology"/>
<accession>A0ABW5TK30</accession>
<dbReference type="InterPro" id="IPR013749">
    <property type="entry name" value="PM/HMP-P_kinase-1"/>
</dbReference>
<comment type="similarity">
    <text evidence="1">Belongs to the ThiD family.</text>
</comment>
<evidence type="ECO:0000256" key="5">
    <source>
        <dbReference type="ARBA" id="ARBA00022741"/>
    </source>
</evidence>
<keyword evidence="7" id="KW-0067">ATP-binding</keyword>
<keyword evidence="16" id="KW-1185">Reference proteome</keyword>
<dbReference type="PANTHER" id="PTHR20858:SF19">
    <property type="entry name" value="PYRIDOXINE KINASE"/>
    <property type="match status" value="1"/>
</dbReference>
<sequence>MEKLVLTIGGSDPYAGGGVQTDLKTFENHRQFGLSVLTAIVTNTKDDFSIHSLAPELVRQQLQSLQNVNLAAIKIGLIGQVEQVKEIKEFLRLKPGIPIVVDPVMVMKEHNGNAQKSIKEALFSKLAPLATLVTPNLREAEQFLHHPITNESQLVMATQQLAKMLGVAVVIKGGNRLPGADAIDCLTIEETTTTFKGKKQTQAFENGAGCAFSASLAAQLSEQTAISTAVQIAKEYVADGLKKGVAVAPNFGSFWHGGVPVLKEAK</sequence>
<comment type="caution">
    <text evidence="15">The sequence shown here is derived from an EMBL/GenBank/DDBJ whole genome shotgun (WGS) entry which is preliminary data.</text>
</comment>
<dbReference type="RefSeq" id="WP_379980627.1">
    <property type="nucleotide sequence ID" value="NZ_JBHUMO010000035.1"/>
</dbReference>
<evidence type="ECO:0000313" key="15">
    <source>
        <dbReference type="EMBL" id="MFD2728838.1"/>
    </source>
</evidence>
<keyword evidence="5" id="KW-0547">Nucleotide-binding</keyword>
<gene>
    <name evidence="15" type="ORF">ACFSR0_05280</name>
</gene>
<evidence type="ECO:0000256" key="2">
    <source>
        <dbReference type="ARBA" id="ARBA00012104"/>
    </source>
</evidence>
<keyword evidence="4" id="KW-0479">Metal-binding</keyword>
<evidence type="ECO:0000256" key="6">
    <source>
        <dbReference type="ARBA" id="ARBA00022777"/>
    </source>
</evidence>
<comment type="catalytic activity">
    <reaction evidence="13">
        <text>pyridoxal + ATP = pyridoxal 5'-phosphate + ADP + H(+)</text>
        <dbReference type="Rhea" id="RHEA:10224"/>
        <dbReference type="ChEBI" id="CHEBI:15378"/>
        <dbReference type="ChEBI" id="CHEBI:17310"/>
        <dbReference type="ChEBI" id="CHEBI:30616"/>
        <dbReference type="ChEBI" id="CHEBI:456216"/>
        <dbReference type="ChEBI" id="CHEBI:597326"/>
        <dbReference type="EC" id="2.7.1.35"/>
    </reaction>
</comment>
<dbReference type="PANTHER" id="PTHR20858">
    <property type="entry name" value="PHOSPHOMETHYLPYRIMIDINE KINASE"/>
    <property type="match status" value="1"/>
</dbReference>
<keyword evidence="3" id="KW-0808">Transferase</keyword>